<dbReference type="Proteomes" id="UP000187134">
    <property type="component" value="Unassembled WGS sequence"/>
</dbReference>
<name>A0A1R1BQK4_PAEAM</name>
<gene>
    <name evidence="2" type="ORF">BK131_19345</name>
</gene>
<evidence type="ECO:0000313" key="2">
    <source>
        <dbReference type="EMBL" id="OMF12156.1"/>
    </source>
</evidence>
<comment type="caution">
    <text evidence="2">The sequence shown here is derived from an EMBL/GenBank/DDBJ whole genome shotgun (WGS) entry which is preliminary data.</text>
</comment>
<feature type="transmembrane region" description="Helical" evidence="1">
    <location>
        <begin position="96"/>
        <end position="118"/>
    </location>
</feature>
<evidence type="ECO:0000313" key="3">
    <source>
        <dbReference type="Proteomes" id="UP000187134"/>
    </source>
</evidence>
<keyword evidence="1" id="KW-1133">Transmembrane helix</keyword>
<evidence type="ECO:0000256" key="1">
    <source>
        <dbReference type="SAM" id="Phobius"/>
    </source>
</evidence>
<keyword evidence="1" id="KW-0472">Membrane</keyword>
<sequence>MMKQRMGRSWLLIMMHAILGLGAIVGGIILIMDPSGGMVNLPESLLERSPFANFLFPGIILLLVLGVMPIMIAISLICYVHCGLGERLNLYPERYWAWSFSLYTGFALIIWIMVQVYWIQDVSLIHLVYFAWGVGIQVVTLLPGIQGKYSK</sequence>
<dbReference type="EMBL" id="MRTJ01000008">
    <property type="protein sequence ID" value="OMF12156.1"/>
    <property type="molecule type" value="Genomic_DNA"/>
</dbReference>
<organism evidence="2 3">
    <name type="scientific">Paenibacillus amylolyticus</name>
    <dbReference type="NCBI Taxonomy" id="1451"/>
    <lineage>
        <taxon>Bacteria</taxon>
        <taxon>Bacillati</taxon>
        <taxon>Bacillota</taxon>
        <taxon>Bacilli</taxon>
        <taxon>Bacillales</taxon>
        <taxon>Paenibacillaceae</taxon>
        <taxon>Paenibacillus</taxon>
    </lineage>
</organism>
<dbReference type="OrthoDB" id="1909107at2"/>
<protein>
    <submittedName>
        <fullName evidence="2">Uncharacterized protein</fullName>
    </submittedName>
</protein>
<feature type="transmembrane region" description="Helical" evidence="1">
    <location>
        <begin position="51"/>
        <end position="84"/>
    </location>
</feature>
<feature type="transmembrane region" description="Helical" evidence="1">
    <location>
        <begin position="12"/>
        <end position="31"/>
    </location>
</feature>
<keyword evidence="1" id="KW-0812">Transmembrane</keyword>
<proteinExistence type="predicted"/>
<feature type="transmembrane region" description="Helical" evidence="1">
    <location>
        <begin position="124"/>
        <end position="145"/>
    </location>
</feature>
<dbReference type="AlphaFoldDB" id="A0A1R1BQK4"/>
<reference evidence="2 3" key="1">
    <citation type="submission" date="2016-11" db="EMBL/GenBank/DDBJ databases">
        <title>Paenibacillus species isolates.</title>
        <authorList>
            <person name="Beno S.M."/>
        </authorList>
    </citation>
    <scope>NUCLEOTIDE SEQUENCE [LARGE SCALE GENOMIC DNA]</scope>
    <source>
        <strain evidence="2 3">FSL H8-0246</strain>
    </source>
</reference>
<accession>A0A1R1BQK4</accession>